<feature type="compositionally biased region" description="Low complexity" evidence="1">
    <location>
        <begin position="42"/>
        <end position="52"/>
    </location>
</feature>
<dbReference type="Proteomes" id="UP001359559">
    <property type="component" value="Unassembled WGS sequence"/>
</dbReference>
<evidence type="ECO:0000256" key="1">
    <source>
        <dbReference type="SAM" id="MobiDB-lite"/>
    </source>
</evidence>
<reference evidence="4 5" key="1">
    <citation type="submission" date="2024-01" db="EMBL/GenBank/DDBJ databases">
        <title>The genomes of 5 underutilized Papilionoideae crops provide insights into root nodulation and disease resistance.</title>
        <authorList>
            <person name="Yuan L."/>
        </authorList>
    </citation>
    <scope>NUCLEOTIDE SEQUENCE [LARGE SCALE GENOMIC DNA]</scope>
    <source>
        <strain evidence="4">LY-2023</strain>
        <tissue evidence="4">Leaf</tissue>
    </source>
</reference>
<evidence type="ECO:0000259" key="3">
    <source>
        <dbReference type="Pfam" id="PF20705"/>
    </source>
</evidence>
<protein>
    <recommendedName>
        <fullName evidence="3">DUF6821 domain-containing protein</fullName>
    </recommendedName>
</protein>
<feature type="compositionally biased region" description="Polar residues" evidence="1">
    <location>
        <begin position="79"/>
        <end position="93"/>
    </location>
</feature>
<evidence type="ECO:0000313" key="5">
    <source>
        <dbReference type="Proteomes" id="UP001359559"/>
    </source>
</evidence>
<feature type="transmembrane region" description="Helical" evidence="2">
    <location>
        <begin position="166"/>
        <end position="185"/>
    </location>
</feature>
<keyword evidence="2" id="KW-0472">Membrane</keyword>
<dbReference type="AlphaFoldDB" id="A0AAN9FGC5"/>
<evidence type="ECO:0000256" key="2">
    <source>
        <dbReference type="SAM" id="Phobius"/>
    </source>
</evidence>
<keyword evidence="2" id="KW-0812">Transmembrane</keyword>
<keyword evidence="2" id="KW-1133">Transmembrane helix</keyword>
<dbReference type="InterPro" id="IPR049224">
    <property type="entry name" value="DUF6821"/>
</dbReference>
<proteinExistence type="predicted"/>
<dbReference type="EMBL" id="JAYKXN010000007">
    <property type="protein sequence ID" value="KAK7271398.1"/>
    <property type="molecule type" value="Genomic_DNA"/>
</dbReference>
<organism evidence="4 5">
    <name type="scientific">Clitoria ternatea</name>
    <name type="common">Butterfly pea</name>
    <dbReference type="NCBI Taxonomy" id="43366"/>
    <lineage>
        <taxon>Eukaryota</taxon>
        <taxon>Viridiplantae</taxon>
        <taxon>Streptophyta</taxon>
        <taxon>Embryophyta</taxon>
        <taxon>Tracheophyta</taxon>
        <taxon>Spermatophyta</taxon>
        <taxon>Magnoliopsida</taxon>
        <taxon>eudicotyledons</taxon>
        <taxon>Gunneridae</taxon>
        <taxon>Pentapetalae</taxon>
        <taxon>rosids</taxon>
        <taxon>fabids</taxon>
        <taxon>Fabales</taxon>
        <taxon>Fabaceae</taxon>
        <taxon>Papilionoideae</taxon>
        <taxon>50 kb inversion clade</taxon>
        <taxon>NPAAA clade</taxon>
        <taxon>indigoferoid/millettioid clade</taxon>
        <taxon>Phaseoleae</taxon>
        <taxon>Clitoria</taxon>
    </lineage>
</organism>
<dbReference type="InterPro" id="IPR045883">
    <property type="entry name" value="At4g13530-like"/>
</dbReference>
<keyword evidence="5" id="KW-1185">Reference proteome</keyword>
<name>A0AAN9FGC5_CLITE</name>
<gene>
    <name evidence="4" type="ORF">RJT34_27262</name>
</gene>
<evidence type="ECO:0000313" key="4">
    <source>
        <dbReference type="EMBL" id="KAK7271398.1"/>
    </source>
</evidence>
<dbReference type="PANTHER" id="PTHR33646">
    <property type="entry name" value="GB|AAF00631.1"/>
    <property type="match status" value="1"/>
</dbReference>
<feature type="compositionally biased region" description="Basic and acidic residues" evidence="1">
    <location>
        <begin position="1"/>
        <end position="15"/>
    </location>
</feature>
<feature type="region of interest" description="Disordered" evidence="1">
    <location>
        <begin position="1"/>
        <end position="95"/>
    </location>
</feature>
<sequence length="251" mass="27998">MEGKTDDWELLHHDDDDSSVFVGPPLDSLKPDHFSLNPNLISSSSSSSNSSSEVDRNFDDSYVANQLFPDPNPSPQPHPWNNATDSDSDTTGTIHLPEGEAEVDAEAQVVAFDSKAEEPVVVVEDEEEERGVIEGGEKEEEGRRTVWWKVPFEVLKYWVNPLPLPLPLWSLSVAAAAAFLGLFFLGRRLYKIKRKTQTFNLNLALDDKKVSQLMGRVARLNEAFSVVKRVPIVRPSLPASSITLRPVMSMR</sequence>
<comment type="caution">
    <text evidence="4">The sequence shown here is derived from an EMBL/GenBank/DDBJ whole genome shotgun (WGS) entry which is preliminary data.</text>
</comment>
<feature type="domain" description="DUF6821" evidence="3">
    <location>
        <begin position="106"/>
        <end position="235"/>
    </location>
</feature>
<accession>A0AAN9FGC5</accession>
<dbReference type="PANTHER" id="PTHR33646:SF6">
    <property type="entry name" value="TRANSMEMBRANE PROTEIN"/>
    <property type="match status" value="1"/>
</dbReference>
<dbReference type="Pfam" id="PF20705">
    <property type="entry name" value="DUF6821"/>
    <property type="match status" value="1"/>
</dbReference>